<evidence type="ECO:0000256" key="1">
    <source>
        <dbReference type="ARBA" id="ARBA00004442"/>
    </source>
</evidence>
<proteinExistence type="predicted"/>
<reference evidence="8" key="1">
    <citation type="submission" date="2020-02" db="EMBL/GenBank/DDBJ databases">
        <authorList>
            <person name="Meier V. D."/>
        </authorList>
    </citation>
    <scope>NUCLEOTIDE SEQUENCE</scope>
    <source>
        <strain evidence="8">AVDCRST_MAG42</strain>
    </source>
</reference>
<evidence type="ECO:0000256" key="6">
    <source>
        <dbReference type="SAM" id="Phobius"/>
    </source>
</evidence>
<sequence>MRPRPAPLNQFDDDVWSGSRQRNWLLVGLLISLVLHALLCAYFYRTQIMPPDAAVKAADVDAMFNLKKIDLKELERPSMDQAAQASKPEPDKTEVQLPDEKRSFDKLLEEIHASTAMPDDTKDVLPDNPRVDQTNATSIMNEIERSTAQVLANNPNAKREQSLLQDSATSGRPQPALTGTELATSTTIKRPNVINKIPGDSAGPDRGRAPGFSDLDSLLSQKGPLGSGTAIRLPSDPLYEYDSADLQPGAMTELQKLATLIKRNPAARFTIEGYSDSFGSPEYNLELSQRRADSVASYLVNGLGVNPAQVQARGFGTSKMLVAPRAINPNDPMAVDAEIARQRPNRRVIVTVNTDQR</sequence>
<accession>A0A6J4HCN4</accession>
<feature type="region of interest" description="Disordered" evidence="5">
    <location>
        <begin position="164"/>
        <end position="215"/>
    </location>
</feature>
<dbReference type="Pfam" id="PF00691">
    <property type="entry name" value="OmpA"/>
    <property type="match status" value="1"/>
</dbReference>
<keyword evidence="2 4" id="KW-0472">Membrane</keyword>
<dbReference type="InterPro" id="IPR036737">
    <property type="entry name" value="OmpA-like_sf"/>
</dbReference>
<protein>
    <recommendedName>
        <fullName evidence="7">OmpA-like domain-containing protein</fullName>
    </recommendedName>
</protein>
<evidence type="ECO:0000313" key="8">
    <source>
        <dbReference type="EMBL" id="CAA9218759.1"/>
    </source>
</evidence>
<dbReference type="InterPro" id="IPR006664">
    <property type="entry name" value="OMP_bac"/>
</dbReference>
<organism evidence="8">
    <name type="scientific">uncultured Chthoniobacterales bacterium</name>
    <dbReference type="NCBI Taxonomy" id="1836801"/>
    <lineage>
        <taxon>Bacteria</taxon>
        <taxon>Pseudomonadati</taxon>
        <taxon>Verrucomicrobiota</taxon>
        <taxon>Spartobacteria</taxon>
        <taxon>Chthoniobacterales</taxon>
        <taxon>environmental samples</taxon>
    </lineage>
</organism>
<evidence type="ECO:0000256" key="2">
    <source>
        <dbReference type="ARBA" id="ARBA00023136"/>
    </source>
</evidence>
<dbReference type="EMBL" id="CADCTA010000031">
    <property type="protein sequence ID" value="CAA9218759.1"/>
    <property type="molecule type" value="Genomic_DNA"/>
</dbReference>
<evidence type="ECO:0000256" key="5">
    <source>
        <dbReference type="SAM" id="MobiDB-lite"/>
    </source>
</evidence>
<dbReference type="PANTHER" id="PTHR30329:SF21">
    <property type="entry name" value="LIPOPROTEIN YIAD-RELATED"/>
    <property type="match status" value="1"/>
</dbReference>
<feature type="region of interest" description="Disordered" evidence="5">
    <location>
        <begin position="113"/>
        <end position="132"/>
    </location>
</feature>
<dbReference type="InterPro" id="IPR006665">
    <property type="entry name" value="OmpA-like"/>
</dbReference>
<gene>
    <name evidence="8" type="ORF">AVDCRST_MAG42-458</name>
</gene>
<feature type="compositionally biased region" description="Basic and acidic residues" evidence="5">
    <location>
        <begin position="88"/>
        <end position="99"/>
    </location>
</feature>
<evidence type="ECO:0000256" key="3">
    <source>
        <dbReference type="ARBA" id="ARBA00023237"/>
    </source>
</evidence>
<dbReference type="AlphaFoldDB" id="A0A6J4HCN4"/>
<evidence type="ECO:0000256" key="4">
    <source>
        <dbReference type="PROSITE-ProRule" id="PRU00473"/>
    </source>
</evidence>
<dbReference type="SUPFAM" id="SSF103088">
    <property type="entry name" value="OmpA-like"/>
    <property type="match status" value="1"/>
</dbReference>
<dbReference type="CDD" id="cd07185">
    <property type="entry name" value="OmpA_C-like"/>
    <property type="match status" value="1"/>
</dbReference>
<name>A0A6J4HCN4_9BACT</name>
<keyword evidence="6" id="KW-0812">Transmembrane</keyword>
<evidence type="ECO:0000259" key="7">
    <source>
        <dbReference type="PROSITE" id="PS51123"/>
    </source>
</evidence>
<feature type="domain" description="OmpA-like" evidence="7">
    <location>
        <begin position="226"/>
        <end position="356"/>
    </location>
</feature>
<dbReference type="PROSITE" id="PS51123">
    <property type="entry name" value="OMPA_2"/>
    <property type="match status" value="1"/>
</dbReference>
<dbReference type="GO" id="GO:0009279">
    <property type="term" value="C:cell outer membrane"/>
    <property type="evidence" value="ECO:0007669"/>
    <property type="project" value="UniProtKB-SubCell"/>
</dbReference>
<dbReference type="InterPro" id="IPR050330">
    <property type="entry name" value="Bact_OuterMem_StrucFunc"/>
</dbReference>
<comment type="subcellular location">
    <subcellularLocation>
        <location evidence="1">Cell outer membrane</location>
    </subcellularLocation>
</comment>
<feature type="transmembrane region" description="Helical" evidence="6">
    <location>
        <begin position="24"/>
        <end position="44"/>
    </location>
</feature>
<feature type="region of interest" description="Disordered" evidence="5">
    <location>
        <begin position="75"/>
        <end position="99"/>
    </location>
</feature>
<dbReference type="PRINTS" id="PR01021">
    <property type="entry name" value="OMPADOMAIN"/>
</dbReference>
<keyword evidence="6" id="KW-1133">Transmembrane helix</keyword>
<keyword evidence="3" id="KW-0998">Cell outer membrane</keyword>
<dbReference type="Gene3D" id="3.30.1330.60">
    <property type="entry name" value="OmpA-like domain"/>
    <property type="match status" value="1"/>
</dbReference>
<dbReference type="PANTHER" id="PTHR30329">
    <property type="entry name" value="STATOR ELEMENT OF FLAGELLAR MOTOR COMPLEX"/>
    <property type="match status" value="1"/>
</dbReference>